<dbReference type="InterPro" id="IPR036866">
    <property type="entry name" value="RibonucZ/Hydroxyglut_hydro"/>
</dbReference>
<feature type="domain" description="Metallo-beta-lactamase" evidence="1">
    <location>
        <begin position="21"/>
        <end position="223"/>
    </location>
</feature>
<dbReference type="Gene3D" id="3.60.15.10">
    <property type="entry name" value="Ribonuclease Z/Hydroxyacylglutathione hydrolase-like"/>
    <property type="match status" value="1"/>
</dbReference>
<evidence type="ECO:0000313" key="3">
    <source>
        <dbReference type="Proteomes" id="UP000003374"/>
    </source>
</evidence>
<dbReference type="InterPro" id="IPR001279">
    <property type="entry name" value="Metallo-B-lactamas"/>
</dbReference>
<dbReference type="AlphaFoldDB" id="A4BRT6"/>
<gene>
    <name evidence="2" type="ORF">NB231_02783</name>
</gene>
<evidence type="ECO:0000259" key="1">
    <source>
        <dbReference type="Pfam" id="PF12706"/>
    </source>
</evidence>
<dbReference type="STRING" id="314278.NB231_02783"/>
<dbReference type="HOGENOM" id="CLU_020884_3_0_6"/>
<dbReference type="InterPro" id="IPR050114">
    <property type="entry name" value="UPF0173_UPF0282_UlaG_hydrolase"/>
</dbReference>
<sequence length="257" mass="28407">MTSFSVNFLGQAGFRLSSATHTIYIDPYLSDSVRILDVPDLVRQVPVPVEAHEIQDADVVLITHEHIDHCDPHTLPALAAASSQAWFVGPTPVLNRLREWGLPEERLQLAQENWTRLVPGLELCAVPAAHPCIERDSRGCLACVGYVLKGETGELAYFAGDTGVVQELIDTLKGLGQFQTAFLPVNEQNFFRARRGIIGNMSVREAFLFAEEIGAAKIFPCHWDMFAANTAYPEEITLIRDKLQASCVVLSSPCELF</sequence>
<proteinExistence type="predicted"/>
<dbReference type="Proteomes" id="UP000003374">
    <property type="component" value="Unassembled WGS sequence"/>
</dbReference>
<dbReference type="SUPFAM" id="SSF56281">
    <property type="entry name" value="Metallo-hydrolase/oxidoreductase"/>
    <property type="match status" value="1"/>
</dbReference>
<accession>A4BRT6</accession>
<keyword evidence="3" id="KW-1185">Reference proteome</keyword>
<reference evidence="2 3" key="1">
    <citation type="submission" date="2006-02" db="EMBL/GenBank/DDBJ databases">
        <authorList>
            <person name="Waterbury J."/>
            <person name="Ferriera S."/>
            <person name="Johnson J."/>
            <person name="Kravitz S."/>
            <person name="Halpern A."/>
            <person name="Remington K."/>
            <person name="Beeson K."/>
            <person name="Tran B."/>
            <person name="Rogers Y.-H."/>
            <person name="Friedman R."/>
            <person name="Venter J.C."/>
        </authorList>
    </citation>
    <scope>NUCLEOTIDE SEQUENCE [LARGE SCALE GENOMIC DNA]</scope>
    <source>
        <strain evidence="2 3">Nb-231</strain>
    </source>
</reference>
<dbReference type="Pfam" id="PF12706">
    <property type="entry name" value="Lactamase_B_2"/>
    <property type="match status" value="1"/>
</dbReference>
<organism evidence="2 3">
    <name type="scientific">Nitrococcus mobilis Nb-231</name>
    <dbReference type="NCBI Taxonomy" id="314278"/>
    <lineage>
        <taxon>Bacteria</taxon>
        <taxon>Pseudomonadati</taxon>
        <taxon>Pseudomonadota</taxon>
        <taxon>Gammaproteobacteria</taxon>
        <taxon>Chromatiales</taxon>
        <taxon>Ectothiorhodospiraceae</taxon>
        <taxon>Nitrococcus</taxon>
    </lineage>
</organism>
<name>A4BRT6_9GAMM</name>
<protein>
    <recommendedName>
        <fullName evidence="1">Metallo-beta-lactamase domain-containing protein</fullName>
    </recommendedName>
</protein>
<evidence type="ECO:0000313" key="2">
    <source>
        <dbReference type="EMBL" id="EAR21657.1"/>
    </source>
</evidence>
<dbReference type="PANTHER" id="PTHR43546">
    <property type="entry name" value="UPF0173 METAL-DEPENDENT HYDROLASE MJ1163-RELATED"/>
    <property type="match status" value="1"/>
</dbReference>
<dbReference type="EMBL" id="AAOF01000007">
    <property type="protein sequence ID" value="EAR21657.1"/>
    <property type="molecule type" value="Genomic_DNA"/>
</dbReference>
<dbReference type="eggNOG" id="COG2220">
    <property type="taxonomic scope" value="Bacteria"/>
</dbReference>
<comment type="caution">
    <text evidence="2">The sequence shown here is derived from an EMBL/GenBank/DDBJ whole genome shotgun (WGS) entry which is preliminary data.</text>
</comment>